<feature type="region of interest" description="Disordered" evidence="1">
    <location>
        <begin position="71"/>
        <end position="101"/>
    </location>
</feature>
<protein>
    <submittedName>
        <fullName evidence="2">Uncharacterized protein</fullName>
    </submittedName>
</protein>
<gene>
    <name evidence="2" type="ORF">MRATA1EN1_LOCUS15082</name>
</gene>
<keyword evidence="3" id="KW-1185">Reference proteome</keyword>
<name>A0ABN8YWY7_RANTA</name>
<evidence type="ECO:0000313" key="3">
    <source>
        <dbReference type="Proteomes" id="UP001176941"/>
    </source>
</evidence>
<dbReference type="EMBL" id="OX459961">
    <property type="protein sequence ID" value="CAI9166120.1"/>
    <property type="molecule type" value="Genomic_DNA"/>
</dbReference>
<organism evidence="2 3">
    <name type="scientific">Rangifer tarandus platyrhynchus</name>
    <name type="common">Svalbard reindeer</name>
    <dbReference type="NCBI Taxonomy" id="3082113"/>
    <lineage>
        <taxon>Eukaryota</taxon>
        <taxon>Metazoa</taxon>
        <taxon>Chordata</taxon>
        <taxon>Craniata</taxon>
        <taxon>Vertebrata</taxon>
        <taxon>Euteleostomi</taxon>
        <taxon>Mammalia</taxon>
        <taxon>Eutheria</taxon>
        <taxon>Laurasiatheria</taxon>
        <taxon>Artiodactyla</taxon>
        <taxon>Ruminantia</taxon>
        <taxon>Pecora</taxon>
        <taxon>Cervidae</taxon>
        <taxon>Odocoileinae</taxon>
        <taxon>Rangifer</taxon>
    </lineage>
</organism>
<evidence type="ECO:0000313" key="2">
    <source>
        <dbReference type="EMBL" id="CAI9166120.1"/>
    </source>
</evidence>
<sequence>MRSFHISETTQQMCFRHCHVGTLEGFPVGSLVKNPLAKQEMQVRSLGQEDPLEKEMATHSRILGWRIPWTEEPGRLPSMRSQRVRRDLVTEQQQQGTSERS</sequence>
<feature type="compositionally biased region" description="Polar residues" evidence="1">
    <location>
        <begin position="90"/>
        <end position="101"/>
    </location>
</feature>
<accession>A0ABN8YWY7</accession>
<evidence type="ECO:0000256" key="1">
    <source>
        <dbReference type="SAM" id="MobiDB-lite"/>
    </source>
</evidence>
<dbReference type="Proteomes" id="UP001176941">
    <property type="component" value="Chromosome 25"/>
</dbReference>
<proteinExistence type="predicted"/>
<reference evidence="2" key="1">
    <citation type="submission" date="2023-04" db="EMBL/GenBank/DDBJ databases">
        <authorList>
            <consortium name="ELIXIR-Norway"/>
        </authorList>
    </citation>
    <scope>NUCLEOTIDE SEQUENCE [LARGE SCALE GENOMIC DNA]</scope>
</reference>